<protein>
    <recommendedName>
        <fullName evidence="5">Glycosyltransferase family 1 protein</fullName>
    </recommendedName>
</protein>
<dbReference type="CAZy" id="GT4">
    <property type="family name" value="Glycosyltransferase Family 4"/>
</dbReference>
<dbReference type="SUPFAM" id="SSF53756">
    <property type="entry name" value="UDP-Glycosyltransferase/glycogen phosphorylase"/>
    <property type="match status" value="1"/>
</dbReference>
<evidence type="ECO:0000313" key="3">
    <source>
        <dbReference type="EMBL" id="BAH17383.1"/>
    </source>
</evidence>
<proteinExistence type="predicted"/>
<feature type="domain" description="Glycosyltransferase subfamily 4-like N-terminal" evidence="2">
    <location>
        <begin position="25"/>
        <end position="147"/>
    </location>
</feature>
<dbReference type="RefSeq" id="WP_012656584.1">
    <property type="nucleotide sequence ID" value="NC_011999.1"/>
</dbReference>
<evidence type="ECO:0000313" key="4">
    <source>
        <dbReference type="Proteomes" id="UP000001383"/>
    </source>
</evidence>
<dbReference type="GO" id="GO:0016757">
    <property type="term" value="F:glycosyltransferase activity"/>
    <property type="evidence" value="ECO:0007669"/>
    <property type="project" value="InterPro"/>
</dbReference>
<evidence type="ECO:0000259" key="1">
    <source>
        <dbReference type="Pfam" id="PF00534"/>
    </source>
</evidence>
<sequence>MKIIQLSAIDMTMNNFLRPLNIATRDAGFEVHCVCSSGPFTKEIIQDNFYYYDVKIDRKISFLSNLKTIRQLTALFRDVKPDIVHVHTPVASVLGRIAAKIAGVPTIIYTAHGFYFHEGMSDKQYKLFFNIEKYIGRYFTDYIFTQSQEDYEIAKKNKFLTKDKSNNYVCISNGIDLKNKFNYQKYDRHIKKDIHDKHKIPYENLVITFIGRLVKEKGILDLLKAFNTLNNNEITLVIIGGLPQGERDTATYEEIQKFKTHPNIIFTGHVSNTEEYLYSSDIFCLPSYREGMPRSIIEAMSMHNAVLATNIRGCREEVVQDETGLLFDVNNYEQIANSIDYLFQNRDVLSQMKQKGYERAKELYDEEKVVATQIDIFKKVTRG</sequence>
<name>B9EAX2_MACCJ</name>
<dbReference type="CDD" id="cd03808">
    <property type="entry name" value="GT4_CapM-like"/>
    <property type="match status" value="1"/>
</dbReference>
<dbReference type="OrthoDB" id="9806653at2"/>
<dbReference type="Proteomes" id="UP000001383">
    <property type="component" value="Chromosome"/>
</dbReference>
<accession>B9EAX2</accession>
<evidence type="ECO:0008006" key="5">
    <source>
        <dbReference type="Google" id="ProtNLM"/>
    </source>
</evidence>
<evidence type="ECO:0000259" key="2">
    <source>
        <dbReference type="Pfam" id="PF13477"/>
    </source>
</evidence>
<dbReference type="EMBL" id="AP009484">
    <property type="protein sequence ID" value="BAH17383.1"/>
    <property type="molecule type" value="Genomic_DNA"/>
</dbReference>
<dbReference type="Pfam" id="PF00534">
    <property type="entry name" value="Glycos_transf_1"/>
    <property type="match status" value="1"/>
</dbReference>
<organism evidence="3 4">
    <name type="scientific">Macrococcus caseolyticus (strain JCSC5402)</name>
    <name type="common">Macrococcoides caseolyticum</name>
    <dbReference type="NCBI Taxonomy" id="458233"/>
    <lineage>
        <taxon>Bacteria</taxon>
        <taxon>Bacillati</taxon>
        <taxon>Bacillota</taxon>
        <taxon>Bacilli</taxon>
        <taxon>Bacillales</taxon>
        <taxon>Staphylococcaceae</taxon>
        <taxon>Macrococcoides</taxon>
    </lineage>
</organism>
<reference evidence="3 4" key="1">
    <citation type="journal article" date="2009" name="J. Bacteriol.">
        <title>Complete genome sequence of Macrococcus caseolyticus strain JCSCS5402, reflecting the ancestral genome of the human-pathogenic staphylococci.</title>
        <authorList>
            <person name="Baba T."/>
            <person name="Kuwahara-Arai K."/>
            <person name="Uchiyama I."/>
            <person name="Takeuchi F."/>
            <person name="Ito T."/>
            <person name="Hiramatsu K."/>
        </authorList>
    </citation>
    <scope>NUCLEOTIDE SEQUENCE [LARGE SCALE GENOMIC DNA]</scope>
    <source>
        <strain evidence="3 4">JCSC5402</strain>
    </source>
</reference>
<dbReference type="Gene3D" id="3.40.50.2000">
    <property type="entry name" value="Glycogen Phosphorylase B"/>
    <property type="match status" value="2"/>
</dbReference>
<feature type="domain" description="Glycosyl transferase family 1" evidence="1">
    <location>
        <begin position="191"/>
        <end position="359"/>
    </location>
</feature>
<dbReference type="InterPro" id="IPR028098">
    <property type="entry name" value="Glyco_trans_4-like_N"/>
</dbReference>
<dbReference type="PANTHER" id="PTHR12526:SF638">
    <property type="entry name" value="SPORE COAT PROTEIN SA"/>
    <property type="match status" value="1"/>
</dbReference>
<dbReference type="PANTHER" id="PTHR12526">
    <property type="entry name" value="GLYCOSYLTRANSFERASE"/>
    <property type="match status" value="1"/>
</dbReference>
<dbReference type="HOGENOM" id="CLU_009583_0_1_9"/>
<dbReference type="KEGG" id="mcl:MCCL_0676"/>
<dbReference type="Pfam" id="PF13477">
    <property type="entry name" value="Glyco_trans_4_2"/>
    <property type="match status" value="1"/>
</dbReference>
<dbReference type="STRING" id="458233.MCCL_0676"/>
<gene>
    <name evidence="3" type="ordered locus">MCCL_0676</name>
</gene>
<dbReference type="AlphaFoldDB" id="B9EAX2"/>
<dbReference type="eggNOG" id="COG0438">
    <property type="taxonomic scope" value="Bacteria"/>
</dbReference>
<dbReference type="InterPro" id="IPR001296">
    <property type="entry name" value="Glyco_trans_1"/>
</dbReference>